<dbReference type="InterPro" id="IPR021391">
    <property type="entry name" value="DUF3027"/>
</dbReference>
<evidence type="ECO:0000313" key="2">
    <source>
        <dbReference type="Proteomes" id="UP000226079"/>
    </source>
</evidence>
<evidence type="ECO:0008006" key="3">
    <source>
        <dbReference type="Google" id="ProtNLM"/>
    </source>
</evidence>
<organism evidence="1 2">
    <name type="scientific">Propionicimonas paludicola</name>
    <dbReference type="NCBI Taxonomy" id="185243"/>
    <lineage>
        <taxon>Bacteria</taxon>
        <taxon>Bacillati</taxon>
        <taxon>Actinomycetota</taxon>
        <taxon>Actinomycetes</taxon>
        <taxon>Propionibacteriales</taxon>
        <taxon>Nocardioidaceae</taxon>
        <taxon>Propionicimonas</taxon>
    </lineage>
</organism>
<proteinExistence type="predicted"/>
<protein>
    <recommendedName>
        <fullName evidence="3">DUF3027 family protein</fullName>
    </recommendedName>
</protein>
<comment type="caution">
    <text evidence="1">The sequence shown here is derived from an EMBL/GenBank/DDBJ whole genome shotgun (WGS) entry which is preliminary data.</text>
</comment>
<gene>
    <name evidence="1" type="ORF">ATK74_2054</name>
</gene>
<accession>A0A2A9CSR1</accession>
<dbReference type="OrthoDB" id="3210158at2"/>
<evidence type="ECO:0000313" key="1">
    <source>
        <dbReference type="EMBL" id="PFG17483.1"/>
    </source>
</evidence>
<dbReference type="Proteomes" id="UP000226079">
    <property type="component" value="Unassembled WGS sequence"/>
</dbReference>
<sequence length="256" mass="26642">MAATLELDAVCAGAVELARAAAVRRAGVLEVGEHLGVVAEDVRVATHRFACVHPGYPGWQWEVSVVRAARAKDATVNEVTLRPGEGALLAPAWVPWSDRIGPKDLTPGVLAPTAVDDVRLEPGYTGGEFAADADPAEASQVRALVAELGLGRERVLSIVGRDDAAERWLDGPGGAENSMTQQAPANCVTCGFFVGLSGSLGRVFGVCANELSPADGSVVSVDHGCGGHSDVVEPARGVDLSVPVWDTIRIDSEIFD</sequence>
<dbReference type="RefSeq" id="WP_098460908.1">
    <property type="nucleotide sequence ID" value="NZ_PDJC01000001.1"/>
</dbReference>
<name>A0A2A9CSR1_9ACTN</name>
<dbReference type="Pfam" id="PF11228">
    <property type="entry name" value="DUF3027"/>
    <property type="match status" value="1"/>
</dbReference>
<dbReference type="AlphaFoldDB" id="A0A2A9CSR1"/>
<dbReference type="EMBL" id="PDJC01000001">
    <property type="protein sequence ID" value="PFG17483.1"/>
    <property type="molecule type" value="Genomic_DNA"/>
</dbReference>
<reference evidence="1 2" key="1">
    <citation type="submission" date="2017-10" db="EMBL/GenBank/DDBJ databases">
        <title>Sequencing the genomes of 1000 actinobacteria strains.</title>
        <authorList>
            <person name="Klenk H.-P."/>
        </authorList>
    </citation>
    <scope>NUCLEOTIDE SEQUENCE [LARGE SCALE GENOMIC DNA]</scope>
    <source>
        <strain evidence="1 2">DSM 15597</strain>
    </source>
</reference>
<keyword evidence="2" id="KW-1185">Reference proteome</keyword>